<keyword evidence="3" id="KW-0378">Hydrolase</keyword>
<accession>A0A6M5YQA9</accession>
<feature type="domain" description="3-keto-alpha-glucoside-1,2-lyase/3-keto-2-hydroxy-glucal hydratase" evidence="2">
    <location>
        <begin position="250"/>
        <end position="384"/>
    </location>
</feature>
<dbReference type="AlphaFoldDB" id="A0A6M5YQA9"/>
<evidence type="ECO:0000256" key="1">
    <source>
        <dbReference type="SAM" id="SignalP"/>
    </source>
</evidence>
<reference evidence="4" key="1">
    <citation type="submission" date="2020-05" db="EMBL/GenBank/DDBJ databases">
        <title>Frigoriglobus tundricola gen. nov., sp. nov., a psychrotolerant cellulolytic planctomycete of the family Gemmataceae with two divergent copies of 16S rRNA gene.</title>
        <authorList>
            <person name="Kulichevskaya I.S."/>
            <person name="Ivanova A.A."/>
            <person name="Naumoff D.G."/>
            <person name="Beletsky A.V."/>
            <person name="Rijpstra W.I.C."/>
            <person name="Sinninghe Damste J.S."/>
            <person name="Mardanov A.V."/>
            <person name="Ravin N.V."/>
            <person name="Dedysh S.N."/>
        </authorList>
    </citation>
    <scope>NUCLEOTIDE SEQUENCE [LARGE SCALE GENOMIC DNA]</scope>
    <source>
        <strain evidence="4">PL17</strain>
    </source>
</reference>
<dbReference type="Pfam" id="PF06439">
    <property type="entry name" value="3keto-disac_hyd"/>
    <property type="match status" value="2"/>
</dbReference>
<protein>
    <submittedName>
        <fullName evidence="3">Beta-jelly-roll-type glycoside hydrolase</fullName>
    </submittedName>
</protein>
<sequence>MILYRLLVIGVVASGASLLPADDKPKPAAPADDGFKPMFNGKNLDGWVNVNCHPDTFSVRGDEIITTGKPTGFLRTEKQYENFVLEMDWMHVNTKEVGNSGLFVWGDPLPAVGTPYTRGIEVQVLVNLEYKDKKTGAVTATSHGDLFSIWGAKCVPDRPHPTGSQRCLPSEYRAKGGGEWNHYKVTANDGVIKLEVNGKEVSGVSKCNPRKGYLALESEDAECHFKNIKIKELPSTNPKPEECAKVAEGHVSLFNGIDLKGWKTEKGYWKVKDGRLVVDRPTFGVTDNTKLISEKKFGPCELIVDWKMSDYSRGTCVMSVAGADCTAQGGGGKIAVWEQVGEVKSAHVKRGLWNRSVIRFDGTKFSSVVNGVGVLSMNAQKPVEAETIWVEDQFDDVKLGLEVMNVFVRELKEKK</sequence>
<dbReference type="InterPro" id="IPR010496">
    <property type="entry name" value="AL/BT2_dom"/>
</dbReference>
<dbReference type="EMBL" id="CP053452">
    <property type="protein sequence ID" value="QJW96098.1"/>
    <property type="molecule type" value="Genomic_DNA"/>
</dbReference>
<evidence type="ECO:0000313" key="4">
    <source>
        <dbReference type="Proteomes" id="UP000503447"/>
    </source>
</evidence>
<feature type="chain" id="PRO_5026666405" evidence="1">
    <location>
        <begin position="22"/>
        <end position="415"/>
    </location>
</feature>
<evidence type="ECO:0000259" key="2">
    <source>
        <dbReference type="Pfam" id="PF06439"/>
    </source>
</evidence>
<evidence type="ECO:0000313" key="3">
    <source>
        <dbReference type="EMBL" id="QJW96098.1"/>
    </source>
</evidence>
<dbReference type="KEGG" id="ftj:FTUN_3652"/>
<feature type="domain" description="3-keto-alpha-glucoside-1,2-lyase/3-keto-2-hydroxy-glucal hydratase" evidence="2">
    <location>
        <begin position="34"/>
        <end position="231"/>
    </location>
</feature>
<organism evidence="3 4">
    <name type="scientific">Frigoriglobus tundricola</name>
    <dbReference type="NCBI Taxonomy" id="2774151"/>
    <lineage>
        <taxon>Bacteria</taxon>
        <taxon>Pseudomonadati</taxon>
        <taxon>Planctomycetota</taxon>
        <taxon>Planctomycetia</taxon>
        <taxon>Gemmatales</taxon>
        <taxon>Gemmataceae</taxon>
        <taxon>Frigoriglobus</taxon>
    </lineage>
</organism>
<keyword evidence="4" id="KW-1185">Reference proteome</keyword>
<dbReference type="GO" id="GO:0016787">
    <property type="term" value="F:hydrolase activity"/>
    <property type="evidence" value="ECO:0007669"/>
    <property type="project" value="UniProtKB-KW"/>
</dbReference>
<dbReference type="RefSeq" id="WP_227254924.1">
    <property type="nucleotide sequence ID" value="NZ_CP053452.2"/>
</dbReference>
<gene>
    <name evidence="3" type="ORF">FTUN_3652</name>
</gene>
<dbReference type="Gene3D" id="2.60.120.560">
    <property type="entry name" value="Exo-inulinase, domain 1"/>
    <property type="match status" value="2"/>
</dbReference>
<keyword evidence="1" id="KW-0732">Signal</keyword>
<dbReference type="Proteomes" id="UP000503447">
    <property type="component" value="Chromosome"/>
</dbReference>
<name>A0A6M5YQA9_9BACT</name>
<feature type="signal peptide" evidence="1">
    <location>
        <begin position="1"/>
        <end position="21"/>
    </location>
</feature>
<proteinExistence type="predicted"/>